<proteinExistence type="predicted"/>
<keyword evidence="6" id="KW-1185">Reference proteome</keyword>
<dbReference type="EMBL" id="JARPUR010000001">
    <property type="protein sequence ID" value="KAK4884759.1"/>
    <property type="molecule type" value="Genomic_DNA"/>
</dbReference>
<dbReference type="CDD" id="cd00109">
    <property type="entry name" value="Kunitz-type"/>
    <property type="match status" value="1"/>
</dbReference>
<reference evidence="6" key="1">
    <citation type="submission" date="2023-01" db="EMBL/GenBank/DDBJ databases">
        <title>Key to firefly adult light organ development and bioluminescence: homeobox transcription factors regulate luciferase expression and transportation to peroxisome.</title>
        <authorList>
            <person name="Fu X."/>
        </authorList>
    </citation>
    <scope>NUCLEOTIDE SEQUENCE [LARGE SCALE GENOMIC DNA]</scope>
</reference>
<accession>A0AAN7SKY9</accession>
<dbReference type="InterPro" id="IPR050098">
    <property type="entry name" value="TFPI/VKTCI-like"/>
</dbReference>
<dbReference type="Pfam" id="PF00014">
    <property type="entry name" value="Kunitz_BPTI"/>
    <property type="match status" value="1"/>
</dbReference>
<evidence type="ECO:0000313" key="6">
    <source>
        <dbReference type="Proteomes" id="UP001353858"/>
    </source>
</evidence>
<dbReference type="AlphaFoldDB" id="A0AAN7SKY9"/>
<dbReference type="Proteomes" id="UP001353858">
    <property type="component" value="Unassembled WGS sequence"/>
</dbReference>
<dbReference type="PANTHER" id="PTHR10083">
    <property type="entry name" value="KUNITZ-TYPE PROTEASE INHIBITOR-RELATED"/>
    <property type="match status" value="1"/>
</dbReference>
<dbReference type="InterPro" id="IPR036880">
    <property type="entry name" value="Kunitz_BPTI_sf"/>
</dbReference>
<gene>
    <name evidence="5" type="ORF">RN001_001030</name>
</gene>
<dbReference type="InterPro" id="IPR020901">
    <property type="entry name" value="Prtase_inh_Kunz-CS"/>
</dbReference>
<evidence type="ECO:0000256" key="3">
    <source>
        <dbReference type="ARBA" id="ARBA00023157"/>
    </source>
</evidence>
<comment type="caution">
    <text evidence="5">The sequence shown here is derived from an EMBL/GenBank/DDBJ whole genome shotgun (WGS) entry which is preliminary data.</text>
</comment>
<evidence type="ECO:0000259" key="4">
    <source>
        <dbReference type="PROSITE" id="PS50279"/>
    </source>
</evidence>
<dbReference type="PROSITE" id="PS00280">
    <property type="entry name" value="BPTI_KUNITZ_1"/>
    <property type="match status" value="1"/>
</dbReference>
<evidence type="ECO:0000313" key="5">
    <source>
        <dbReference type="EMBL" id="KAK4884759.1"/>
    </source>
</evidence>
<evidence type="ECO:0000256" key="1">
    <source>
        <dbReference type="ARBA" id="ARBA00022690"/>
    </source>
</evidence>
<dbReference type="FunFam" id="4.10.410.10:FF:000020">
    <property type="entry name" value="Collagen, type VI, alpha 3"/>
    <property type="match status" value="1"/>
</dbReference>
<name>A0AAN7SKY9_9COLE</name>
<dbReference type="PROSITE" id="PS50279">
    <property type="entry name" value="BPTI_KUNITZ_2"/>
    <property type="match status" value="1"/>
</dbReference>
<dbReference type="PANTHER" id="PTHR10083:SF374">
    <property type="entry name" value="BPTI_KUNITZ INHIBITOR DOMAIN-CONTAINING PROTEIN"/>
    <property type="match status" value="1"/>
</dbReference>
<dbReference type="Gene3D" id="4.10.410.10">
    <property type="entry name" value="Pancreatic trypsin inhibitor Kunitz domain"/>
    <property type="match status" value="1"/>
</dbReference>
<keyword evidence="1" id="KW-0646">Protease inhibitor</keyword>
<sequence>MPDRGNCRAVMLSWGYIAKLGRCVQFIYGGCGGNDNKFSDYNTCMNYCAAEVKMQRLSNCVNRLQGILRRLKYYP</sequence>
<dbReference type="GO" id="GO:0005615">
    <property type="term" value="C:extracellular space"/>
    <property type="evidence" value="ECO:0007669"/>
    <property type="project" value="TreeGrafter"/>
</dbReference>
<dbReference type="SMART" id="SM00131">
    <property type="entry name" value="KU"/>
    <property type="match status" value="1"/>
</dbReference>
<dbReference type="GO" id="GO:0004867">
    <property type="term" value="F:serine-type endopeptidase inhibitor activity"/>
    <property type="evidence" value="ECO:0007669"/>
    <property type="project" value="UniProtKB-KW"/>
</dbReference>
<dbReference type="SUPFAM" id="SSF57362">
    <property type="entry name" value="BPTI-like"/>
    <property type="match status" value="1"/>
</dbReference>
<evidence type="ECO:0000256" key="2">
    <source>
        <dbReference type="ARBA" id="ARBA00022900"/>
    </source>
</evidence>
<organism evidence="5 6">
    <name type="scientific">Aquatica leii</name>
    <dbReference type="NCBI Taxonomy" id="1421715"/>
    <lineage>
        <taxon>Eukaryota</taxon>
        <taxon>Metazoa</taxon>
        <taxon>Ecdysozoa</taxon>
        <taxon>Arthropoda</taxon>
        <taxon>Hexapoda</taxon>
        <taxon>Insecta</taxon>
        <taxon>Pterygota</taxon>
        <taxon>Neoptera</taxon>
        <taxon>Endopterygota</taxon>
        <taxon>Coleoptera</taxon>
        <taxon>Polyphaga</taxon>
        <taxon>Elateriformia</taxon>
        <taxon>Elateroidea</taxon>
        <taxon>Lampyridae</taxon>
        <taxon>Luciolinae</taxon>
        <taxon>Aquatica</taxon>
    </lineage>
</organism>
<dbReference type="InterPro" id="IPR002223">
    <property type="entry name" value="Kunitz_BPTI"/>
</dbReference>
<keyword evidence="2" id="KW-0722">Serine protease inhibitor</keyword>
<keyword evidence="3" id="KW-1015">Disulfide bond</keyword>
<feature type="domain" description="BPTI/Kunitz inhibitor" evidence="4">
    <location>
        <begin position="1"/>
        <end position="48"/>
    </location>
</feature>
<protein>
    <recommendedName>
        <fullName evidence="4">BPTI/Kunitz inhibitor domain-containing protein</fullName>
    </recommendedName>
</protein>
<dbReference type="PRINTS" id="PR00759">
    <property type="entry name" value="BASICPTASE"/>
</dbReference>